<feature type="signal peptide" evidence="4">
    <location>
        <begin position="1"/>
        <end position="18"/>
    </location>
</feature>
<dbReference type="PANTHER" id="PTHR35089">
    <property type="entry name" value="CHAPERONE PROTEIN SKP"/>
    <property type="match status" value="1"/>
</dbReference>
<feature type="chain" id="PRO_5029681541" evidence="4">
    <location>
        <begin position="19"/>
        <end position="199"/>
    </location>
</feature>
<evidence type="ECO:0000313" key="6">
    <source>
        <dbReference type="Proteomes" id="UP000466586"/>
    </source>
</evidence>
<dbReference type="Gene3D" id="3.30.910.20">
    <property type="entry name" value="Skp domain"/>
    <property type="match status" value="1"/>
</dbReference>
<dbReference type="SUPFAM" id="SSF111384">
    <property type="entry name" value="OmpH-like"/>
    <property type="match status" value="1"/>
</dbReference>
<accession>A0A7K1YET0</accession>
<dbReference type="InterPro" id="IPR024930">
    <property type="entry name" value="Skp_dom_sf"/>
</dbReference>
<dbReference type="GO" id="GO:0051082">
    <property type="term" value="F:unfolded protein binding"/>
    <property type="evidence" value="ECO:0007669"/>
    <property type="project" value="InterPro"/>
</dbReference>
<feature type="coiled-coil region" evidence="3">
    <location>
        <begin position="107"/>
        <end position="134"/>
    </location>
</feature>
<organism evidence="5 6">
    <name type="scientific">Hufsiella arboris</name>
    <dbReference type="NCBI Taxonomy" id="2695275"/>
    <lineage>
        <taxon>Bacteria</taxon>
        <taxon>Pseudomonadati</taxon>
        <taxon>Bacteroidota</taxon>
        <taxon>Sphingobacteriia</taxon>
        <taxon>Sphingobacteriales</taxon>
        <taxon>Sphingobacteriaceae</taxon>
        <taxon>Hufsiella</taxon>
    </lineage>
</organism>
<dbReference type="RefSeq" id="WP_160846295.1">
    <property type="nucleotide sequence ID" value="NZ_WVHT01000013.1"/>
</dbReference>
<evidence type="ECO:0000256" key="3">
    <source>
        <dbReference type="SAM" id="Coils"/>
    </source>
</evidence>
<comment type="caution">
    <text evidence="5">The sequence shown here is derived from an EMBL/GenBank/DDBJ whole genome shotgun (WGS) entry which is preliminary data.</text>
</comment>
<dbReference type="PROSITE" id="PS51257">
    <property type="entry name" value="PROKAR_LIPOPROTEIN"/>
    <property type="match status" value="1"/>
</dbReference>
<evidence type="ECO:0000313" key="5">
    <source>
        <dbReference type="EMBL" id="MXV53117.1"/>
    </source>
</evidence>
<dbReference type="GO" id="GO:0050821">
    <property type="term" value="P:protein stabilization"/>
    <property type="evidence" value="ECO:0007669"/>
    <property type="project" value="TreeGrafter"/>
</dbReference>
<dbReference type="AlphaFoldDB" id="A0A7K1YET0"/>
<reference evidence="5 6" key="1">
    <citation type="submission" date="2019-11" db="EMBL/GenBank/DDBJ databases">
        <title>Pedobacter sp. HMF7647 Genome sequencing and assembly.</title>
        <authorList>
            <person name="Kang H."/>
            <person name="Kim H."/>
            <person name="Joh K."/>
        </authorList>
    </citation>
    <scope>NUCLEOTIDE SEQUENCE [LARGE SCALE GENOMIC DNA]</scope>
    <source>
        <strain evidence="5 6">HMF7647</strain>
    </source>
</reference>
<dbReference type="PANTHER" id="PTHR35089:SF1">
    <property type="entry name" value="CHAPERONE PROTEIN SKP"/>
    <property type="match status" value="1"/>
</dbReference>
<evidence type="ECO:0000256" key="4">
    <source>
        <dbReference type="SAM" id="SignalP"/>
    </source>
</evidence>
<dbReference type="Pfam" id="PF03938">
    <property type="entry name" value="OmpH"/>
    <property type="match status" value="1"/>
</dbReference>
<dbReference type="GO" id="GO:0005829">
    <property type="term" value="C:cytosol"/>
    <property type="evidence" value="ECO:0007669"/>
    <property type="project" value="TreeGrafter"/>
</dbReference>
<keyword evidence="2 4" id="KW-0732">Signal</keyword>
<dbReference type="Proteomes" id="UP000466586">
    <property type="component" value="Unassembled WGS sequence"/>
</dbReference>
<comment type="similarity">
    <text evidence="1">Belongs to the Skp family.</text>
</comment>
<gene>
    <name evidence="5" type="ORF">GS399_19295</name>
</gene>
<proteinExistence type="inferred from homology"/>
<evidence type="ECO:0000256" key="2">
    <source>
        <dbReference type="ARBA" id="ARBA00022729"/>
    </source>
</evidence>
<evidence type="ECO:0000256" key="1">
    <source>
        <dbReference type="ARBA" id="ARBA00009091"/>
    </source>
</evidence>
<protein>
    <submittedName>
        <fullName evidence="5">OmpH family outer membrane protein</fullName>
    </submittedName>
</protein>
<name>A0A7K1YET0_9SPHI</name>
<dbReference type="EMBL" id="WVHT01000013">
    <property type="protein sequence ID" value="MXV53117.1"/>
    <property type="molecule type" value="Genomic_DNA"/>
</dbReference>
<keyword evidence="3" id="KW-0175">Coiled coil</keyword>
<dbReference type="InterPro" id="IPR005632">
    <property type="entry name" value="Chaperone_Skp"/>
</dbReference>
<dbReference type="SMART" id="SM00935">
    <property type="entry name" value="OmpH"/>
    <property type="match status" value="1"/>
</dbReference>
<sequence>MKKGLANLTKLGAGIAIAAVIASCNNKEQPKTTTAPANTTEKKEAEAIVYVNSDSLLTNYEYFKDIKGKIEGKSKQAQTDLQSKGTAFQQEVAEYQKNAQGMSADQRAATEQRLARKQQELSAYNQNASSALANEQAAENDKLYDKVASYLKGYAKEKGYKMVLTYSKANPTVLFADESLDVTKDVLAGLNAEYKKDKK</sequence>
<keyword evidence="6" id="KW-1185">Reference proteome</keyword>